<proteinExistence type="predicted"/>
<dbReference type="AlphaFoldDB" id="A0A327MAI6"/>
<dbReference type="Pfam" id="PF00551">
    <property type="entry name" value="Formyl_trans_N"/>
    <property type="match status" value="1"/>
</dbReference>
<dbReference type="InterPro" id="IPR036477">
    <property type="entry name" value="Formyl_transf_N_sf"/>
</dbReference>
<sequence>MRIALFTLEAAPSAEAVARFLRRHADEVVLIGRSAAFRPGAGGPLRQGWRHLRRSGPRLLPFLWANYALPGLRPGPTPLARIAAAQGIPLHAVRDVNGPETAAALRAARPDLILSLHFDQIFAPGTLALAPLGGINLHPSLLPRHRGPVPVLWAMAEPEPRFGVTVHRLAPRIDAGGILGQRAVTLPPGLTASAAARALHLAGLPLLDEALAALAAGTAEEQPAPLLPYCPFPPPALLRGLAARGRRLVGLADLAAAWQRGATASG</sequence>
<dbReference type="GO" id="GO:0005829">
    <property type="term" value="C:cytosol"/>
    <property type="evidence" value="ECO:0007669"/>
    <property type="project" value="TreeGrafter"/>
</dbReference>
<keyword evidence="3" id="KW-1185">Reference proteome</keyword>
<dbReference type="RefSeq" id="WP_111468790.1">
    <property type="nucleotide sequence ID" value="NZ_QLIX01000003.1"/>
</dbReference>
<gene>
    <name evidence="2" type="ORF">DOO78_05740</name>
</gene>
<dbReference type="PANTHER" id="PTHR11138">
    <property type="entry name" value="METHIONYL-TRNA FORMYLTRANSFERASE"/>
    <property type="match status" value="1"/>
</dbReference>
<protein>
    <submittedName>
        <fullName evidence="2">Formyl transferase</fullName>
    </submittedName>
</protein>
<dbReference type="InterPro" id="IPR002376">
    <property type="entry name" value="Formyl_transf_N"/>
</dbReference>
<dbReference type="PANTHER" id="PTHR11138:SF5">
    <property type="entry name" value="METHIONYL-TRNA FORMYLTRANSFERASE, MITOCHONDRIAL"/>
    <property type="match status" value="1"/>
</dbReference>
<accession>A0A327MAI6</accession>
<reference evidence="3" key="1">
    <citation type="submission" date="2018-06" db="EMBL/GenBank/DDBJ databases">
        <authorList>
            <person name="Khan S.A."/>
        </authorList>
    </citation>
    <scope>NUCLEOTIDE SEQUENCE [LARGE SCALE GENOMIC DNA]</scope>
    <source>
        <strain evidence="3">DB-1506</strain>
    </source>
</reference>
<keyword evidence="2" id="KW-0808">Transferase</keyword>
<dbReference type="OrthoDB" id="5355061at2"/>
<dbReference type="GO" id="GO:0004479">
    <property type="term" value="F:methionyl-tRNA formyltransferase activity"/>
    <property type="evidence" value="ECO:0007669"/>
    <property type="project" value="TreeGrafter"/>
</dbReference>
<name>A0A327MAI6_9PROT</name>
<dbReference type="Gene3D" id="3.40.50.12230">
    <property type="match status" value="1"/>
</dbReference>
<evidence type="ECO:0000313" key="3">
    <source>
        <dbReference type="Proteomes" id="UP000249065"/>
    </source>
</evidence>
<comment type="caution">
    <text evidence="2">The sequence shown here is derived from an EMBL/GenBank/DDBJ whole genome shotgun (WGS) entry which is preliminary data.</text>
</comment>
<dbReference type="CDD" id="cd08369">
    <property type="entry name" value="FMT_core"/>
    <property type="match status" value="1"/>
</dbReference>
<evidence type="ECO:0000259" key="1">
    <source>
        <dbReference type="Pfam" id="PF00551"/>
    </source>
</evidence>
<feature type="domain" description="Formyl transferase N-terminal" evidence="1">
    <location>
        <begin position="97"/>
        <end position="202"/>
    </location>
</feature>
<organism evidence="2 3">
    <name type="scientific">Roseicella frigidaeris</name>
    <dbReference type="NCBI Taxonomy" id="2230885"/>
    <lineage>
        <taxon>Bacteria</taxon>
        <taxon>Pseudomonadati</taxon>
        <taxon>Pseudomonadota</taxon>
        <taxon>Alphaproteobacteria</taxon>
        <taxon>Acetobacterales</taxon>
        <taxon>Roseomonadaceae</taxon>
        <taxon>Roseicella</taxon>
    </lineage>
</organism>
<dbReference type="Proteomes" id="UP000249065">
    <property type="component" value="Unassembled WGS sequence"/>
</dbReference>
<evidence type="ECO:0000313" key="2">
    <source>
        <dbReference type="EMBL" id="RAI59759.1"/>
    </source>
</evidence>
<dbReference type="EMBL" id="QLIX01000003">
    <property type="protein sequence ID" value="RAI59759.1"/>
    <property type="molecule type" value="Genomic_DNA"/>
</dbReference>
<dbReference type="SUPFAM" id="SSF53328">
    <property type="entry name" value="Formyltransferase"/>
    <property type="match status" value="1"/>
</dbReference>